<sequence length="152" mass="16149">MHLSPQRCGSLPFSPGLAVPGGRHLPVHRRPLEQGVDRQSPTGSLGGPREPSGPNASFQKEKACTLTSSALLLGGARLPSSGRGCRWAGMPRGATAQDAGSRRFSRSSPRGQAATQLSPRVRPTQLWLCFASWGRREPVHDSRGLRGPQAPA</sequence>
<keyword evidence="3" id="KW-1185">Reference proteome</keyword>
<evidence type="ECO:0000313" key="3">
    <source>
        <dbReference type="Proteomes" id="UP001066276"/>
    </source>
</evidence>
<feature type="region of interest" description="Disordered" evidence="1">
    <location>
        <begin position="82"/>
        <end position="119"/>
    </location>
</feature>
<evidence type="ECO:0000256" key="1">
    <source>
        <dbReference type="SAM" id="MobiDB-lite"/>
    </source>
</evidence>
<dbReference type="Proteomes" id="UP001066276">
    <property type="component" value="Chromosome 1_2"/>
</dbReference>
<accession>A0AAV7W5X8</accession>
<feature type="region of interest" description="Disordered" evidence="1">
    <location>
        <begin position="1"/>
        <end position="61"/>
    </location>
</feature>
<gene>
    <name evidence="2" type="ORF">NDU88_003628</name>
</gene>
<protein>
    <submittedName>
        <fullName evidence="2">Uncharacterized protein</fullName>
    </submittedName>
</protein>
<name>A0AAV7W5X8_PLEWA</name>
<comment type="caution">
    <text evidence="2">The sequence shown here is derived from an EMBL/GenBank/DDBJ whole genome shotgun (WGS) entry which is preliminary data.</text>
</comment>
<organism evidence="2 3">
    <name type="scientific">Pleurodeles waltl</name>
    <name type="common">Iberian ribbed newt</name>
    <dbReference type="NCBI Taxonomy" id="8319"/>
    <lineage>
        <taxon>Eukaryota</taxon>
        <taxon>Metazoa</taxon>
        <taxon>Chordata</taxon>
        <taxon>Craniata</taxon>
        <taxon>Vertebrata</taxon>
        <taxon>Euteleostomi</taxon>
        <taxon>Amphibia</taxon>
        <taxon>Batrachia</taxon>
        <taxon>Caudata</taxon>
        <taxon>Salamandroidea</taxon>
        <taxon>Salamandridae</taxon>
        <taxon>Pleurodelinae</taxon>
        <taxon>Pleurodeles</taxon>
    </lineage>
</organism>
<dbReference type="AlphaFoldDB" id="A0AAV7W5X8"/>
<dbReference type="EMBL" id="JANPWB010000002">
    <property type="protein sequence ID" value="KAJ1208242.1"/>
    <property type="molecule type" value="Genomic_DNA"/>
</dbReference>
<reference evidence="2" key="1">
    <citation type="journal article" date="2022" name="bioRxiv">
        <title>Sequencing and chromosome-scale assembly of the giantPleurodeles waltlgenome.</title>
        <authorList>
            <person name="Brown T."/>
            <person name="Elewa A."/>
            <person name="Iarovenko S."/>
            <person name="Subramanian E."/>
            <person name="Araus A.J."/>
            <person name="Petzold A."/>
            <person name="Susuki M."/>
            <person name="Suzuki K.-i.T."/>
            <person name="Hayashi T."/>
            <person name="Toyoda A."/>
            <person name="Oliveira C."/>
            <person name="Osipova E."/>
            <person name="Leigh N.D."/>
            <person name="Simon A."/>
            <person name="Yun M.H."/>
        </authorList>
    </citation>
    <scope>NUCLEOTIDE SEQUENCE</scope>
    <source>
        <strain evidence="2">20211129_DDA</strain>
        <tissue evidence="2">Liver</tissue>
    </source>
</reference>
<evidence type="ECO:0000313" key="2">
    <source>
        <dbReference type="EMBL" id="KAJ1208242.1"/>
    </source>
</evidence>
<proteinExistence type="predicted"/>